<dbReference type="InterPro" id="IPR038975">
    <property type="entry name" value="THNL"/>
</dbReference>
<feature type="signal peptide" evidence="1">
    <location>
        <begin position="1"/>
        <end position="25"/>
    </location>
</feature>
<protein>
    <recommendedName>
        <fullName evidence="4">Thionin-like protein 2</fullName>
    </recommendedName>
</protein>
<dbReference type="AlphaFoldDB" id="A0ABC8TYQ3"/>
<proteinExistence type="predicted"/>
<reference evidence="2 3" key="1">
    <citation type="submission" date="2024-02" db="EMBL/GenBank/DDBJ databases">
        <authorList>
            <person name="Vignale AGUSTIN F."/>
            <person name="Sosa J E."/>
            <person name="Modenutti C."/>
        </authorList>
    </citation>
    <scope>NUCLEOTIDE SEQUENCE [LARGE SCALE GENOMIC DNA]</scope>
</reference>
<evidence type="ECO:0000313" key="3">
    <source>
        <dbReference type="Proteomes" id="UP001642360"/>
    </source>
</evidence>
<evidence type="ECO:0000313" key="2">
    <source>
        <dbReference type="EMBL" id="CAK9174634.1"/>
    </source>
</evidence>
<keyword evidence="1" id="KW-0732">Signal</keyword>
<gene>
    <name evidence="2" type="ORF">ILEXP_LOCUS44383</name>
</gene>
<dbReference type="EMBL" id="CAUOFW020006391">
    <property type="protein sequence ID" value="CAK9174634.1"/>
    <property type="molecule type" value="Genomic_DNA"/>
</dbReference>
<accession>A0ABC8TYQ3</accession>
<evidence type="ECO:0000256" key="1">
    <source>
        <dbReference type="SAM" id="SignalP"/>
    </source>
</evidence>
<comment type="caution">
    <text evidence="2">The sequence shown here is derived from an EMBL/GenBank/DDBJ whole genome shotgun (WGS) entry which is preliminary data.</text>
</comment>
<evidence type="ECO:0008006" key="4">
    <source>
        <dbReference type="Google" id="ProtNLM"/>
    </source>
</evidence>
<feature type="chain" id="PRO_5044820876" description="Thionin-like protein 2" evidence="1">
    <location>
        <begin position="26"/>
        <end position="117"/>
    </location>
</feature>
<organism evidence="2 3">
    <name type="scientific">Ilex paraguariensis</name>
    <name type="common">yerba mate</name>
    <dbReference type="NCBI Taxonomy" id="185542"/>
    <lineage>
        <taxon>Eukaryota</taxon>
        <taxon>Viridiplantae</taxon>
        <taxon>Streptophyta</taxon>
        <taxon>Embryophyta</taxon>
        <taxon>Tracheophyta</taxon>
        <taxon>Spermatophyta</taxon>
        <taxon>Magnoliopsida</taxon>
        <taxon>eudicotyledons</taxon>
        <taxon>Gunneridae</taxon>
        <taxon>Pentapetalae</taxon>
        <taxon>asterids</taxon>
        <taxon>campanulids</taxon>
        <taxon>Aquifoliales</taxon>
        <taxon>Aquifoliaceae</taxon>
        <taxon>Ilex</taxon>
    </lineage>
</organism>
<sequence>MERRKLRALVMTVVVLGILVGQSTATFKDCYAKCFLFCMIEPSQNLCSCTTHCLKECIFPDNPQPQHVNADSHGFCKLGCAYSSCSNMSTKHDPNGKVVENCVGSCSKMCTKNYLSP</sequence>
<dbReference type="PANTHER" id="PTHR36312">
    <property type="entry name" value="THIONIN-LIKE PROTEIN 1"/>
    <property type="match status" value="1"/>
</dbReference>
<dbReference type="PANTHER" id="PTHR36312:SF1">
    <property type="entry name" value="OS01G0594500 PROTEIN"/>
    <property type="match status" value="1"/>
</dbReference>
<name>A0ABC8TYQ3_9AQUA</name>
<keyword evidence="3" id="KW-1185">Reference proteome</keyword>
<dbReference type="Proteomes" id="UP001642360">
    <property type="component" value="Unassembled WGS sequence"/>
</dbReference>